<evidence type="ECO:0000313" key="11">
    <source>
        <dbReference type="Proteomes" id="UP000653305"/>
    </source>
</evidence>
<evidence type="ECO:0000256" key="7">
    <source>
        <dbReference type="ARBA" id="ARBA00023242"/>
    </source>
</evidence>
<accession>A0A830BNL8</accession>
<gene>
    <name evidence="10" type="ORF">PHJA_000866600</name>
</gene>
<keyword evidence="5" id="KW-0938">Abscisic acid signaling pathway</keyword>
<reference evidence="10" key="1">
    <citation type="submission" date="2020-07" db="EMBL/GenBank/DDBJ databases">
        <title>Ethylene signaling mediates host invasion by parasitic plants.</title>
        <authorList>
            <person name="Yoshida S."/>
        </authorList>
    </citation>
    <scope>NUCLEOTIDE SEQUENCE</scope>
    <source>
        <strain evidence="10">Okayama</strain>
    </source>
</reference>
<comment type="similarity">
    <text evidence="3">Belongs to the PYR/PYL/RCAR abscisic acid intracellular receptor family.</text>
</comment>
<dbReference type="GO" id="GO:0004864">
    <property type="term" value="F:protein phosphatase inhibitor activity"/>
    <property type="evidence" value="ECO:0007669"/>
    <property type="project" value="UniProtKB-KW"/>
</dbReference>
<feature type="compositionally biased region" description="Polar residues" evidence="9">
    <location>
        <begin position="10"/>
        <end position="22"/>
    </location>
</feature>
<dbReference type="Pfam" id="PF10604">
    <property type="entry name" value="Polyketide_cyc2"/>
    <property type="match status" value="1"/>
</dbReference>
<dbReference type="AlphaFoldDB" id="A0A830BNL8"/>
<dbReference type="InterPro" id="IPR050279">
    <property type="entry name" value="Plant_def-hormone_signal"/>
</dbReference>
<evidence type="ECO:0000256" key="3">
    <source>
        <dbReference type="ARBA" id="ARBA00008594"/>
    </source>
</evidence>
<evidence type="ECO:0000256" key="1">
    <source>
        <dbReference type="ARBA" id="ARBA00004123"/>
    </source>
</evidence>
<dbReference type="GO" id="GO:0038023">
    <property type="term" value="F:signaling receptor activity"/>
    <property type="evidence" value="ECO:0007669"/>
    <property type="project" value="TreeGrafter"/>
</dbReference>
<comment type="subcellular location">
    <subcellularLocation>
        <location evidence="2">Cytoplasm</location>
    </subcellularLocation>
    <subcellularLocation>
        <location evidence="1">Nucleus</location>
    </subcellularLocation>
</comment>
<organism evidence="10 11">
    <name type="scientific">Phtheirospermum japonicum</name>
    <dbReference type="NCBI Taxonomy" id="374723"/>
    <lineage>
        <taxon>Eukaryota</taxon>
        <taxon>Viridiplantae</taxon>
        <taxon>Streptophyta</taxon>
        <taxon>Embryophyta</taxon>
        <taxon>Tracheophyta</taxon>
        <taxon>Spermatophyta</taxon>
        <taxon>Magnoliopsida</taxon>
        <taxon>eudicotyledons</taxon>
        <taxon>Gunneridae</taxon>
        <taxon>Pentapetalae</taxon>
        <taxon>asterids</taxon>
        <taxon>lamiids</taxon>
        <taxon>Lamiales</taxon>
        <taxon>Orobanchaceae</taxon>
        <taxon>Orobanchaceae incertae sedis</taxon>
        <taxon>Phtheirospermum</taxon>
    </lineage>
</organism>
<dbReference type="OrthoDB" id="4436220at2759"/>
<dbReference type="GO" id="GO:0005737">
    <property type="term" value="C:cytoplasm"/>
    <property type="evidence" value="ECO:0007669"/>
    <property type="project" value="UniProtKB-SubCell"/>
</dbReference>
<dbReference type="Proteomes" id="UP000653305">
    <property type="component" value="Unassembled WGS sequence"/>
</dbReference>
<evidence type="ECO:0000256" key="4">
    <source>
        <dbReference type="ARBA" id="ARBA00022490"/>
    </source>
</evidence>
<keyword evidence="6 10" id="KW-0675">Receptor</keyword>
<protein>
    <submittedName>
        <fullName evidence="10">Abscisic acid receptor pyr1</fullName>
    </submittedName>
</protein>
<keyword evidence="4" id="KW-0963">Cytoplasm</keyword>
<feature type="region of interest" description="Disordered" evidence="9">
    <location>
        <begin position="1"/>
        <end position="23"/>
    </location>
</feature>
<evidence type="ECO:0000256" key="2">
    <source>
        <dbReference type="ARBA" id="ARBA00004496"/>
    </source>
</evidence>
<dbReference type="GO" id="GO:0009738">
    <property type="term" value="P:abscisic acid-activated signaling pathway"/>
    <property type="evidence" value="ECO:0007669"/>
    <property type="project" value="UniProtKB-KW"/>
</dbReference>
<dbReference type="PANTHER" id="PTHR31213">
    <property type="entry name" value="OS08G0374000 PROTEIN-RELATED"/>
    <property type="match status" value="1"/>
</dbReference>
<dbReference type="InterPro" id="IPR019587">
    <property type="entry name" value="Polyketide_cyclase/dehydratase"/>
</dbReference>
<evidence type="ECO:0000256" key="9">
    <source>
        <dbReference type="SAM" id="MobiDB-lite"/>
    </source>
</evidence>
<keyword evidence="11" id="KW-1185">Reference proteome</keyword>
<dbReference type="InterPro" id="IPR023393">
    <property type="entry name" value="START-like_dom_sf"/>
</dbReference>
<evidence type="ECO:0000256" key="5">
    <source>
        <dbReference type="ARBA" id="ARBA00022682"/>
    </source>
</evidence>
<evidence type="ECO:0000313" key="10">
    <source>
        <dbReference type="EMBL" id="GFP87229.1"/>
    </source>
</evidence>
<dbReference type="CDD" id="cd07821">
    <property type="entry name" value="PYR_PYL_RCAR_like"/>
    <property type="match status" value="1"/>
</dbReference>
<keyword evidence="7" id="KW-0539">Nucleus</keyword>
<dbReference type="SUPFAM" id="SSF55961">
    <property type="entry name" value="Bet v1-like"/>
    <property type="match status" value="1"/>
</dbReference>
<proteinExistence type="inferred from homology"/>
<dbReference type="GO" id="GO:0005634">
    <property type="term" value="C:nucleus"/>
    <property type="evidence" value="ECO:0007669"/>
    <property type="project" value="UniProtKB-SubCell"/>
</dbReference>
<dbReference type="EMBL" id="BMAC01000140">
    <property type="protein sequence ID" value="GFP87229.1"/>
    <property type="molecule type" value="Genomic_DNA"/>
</dbReference>
<evidence type="ECO:0000256" key="6">
    <source>
        <dbReference type="ARBA" id="ARBA00023170"/>
    </source>
</evidence>
<evidence type="ECO:0000256" key="8">
    <source>
        <dbReference type="ARBA" id="ARBA00023272"/>
    </source>
</evidence>
<dbReference type="PANTHER" id="PTHR31213:SF6">
    <property type="entry name" value="ABSCISIC ACID RECEPTOR PYR1"/>
    <property type="match status" value="1"/>
</dbReference>
<sequence>MEKGEAAIPTTEQPDSSTSSAHHLTVPTGLTHEEFQDLKSAVIQFHNYKVNSGQCSSLLAQRIHAPPQDVWSILRRFDKPQTYKHFIKSCSFGDGFSLKVGDVRVVNVVSGLPAATSTERLDVLDEERRVTGFSSIGGDHRLKNYRSVTSVHERDGDGGIWTVVLESYVVDVPEGNTEEDTRLFADTVVKLNLQKLASAAEAMVGEDHT</sequence>
<dbReference type="GO" id="GO:0010427">
    <property type="term" value="F:abscisic acid binding"/>
    <property type="evidence" value="ECO:0007669"/>
    <property type="project" value="TreeGrafter"/>
</dbReference>
<dbReference type="Gene3D" id="3.30.530.20">
    <property type="match status" value="1"/>
</dbReference>
<name>A0A830BNL8_9LAMI</name>
<keyword evidence="8" id="KW-0650">Protein phosphatase inhibitor</keyword>
<comment type="caution">
    <text evidence="10">The sequence shown here is derived from an EMBL/GenBank/DDBJ whole genome shotgun (WGS) entry which is preliminary data.</text>
</comment>